<dbReference type="GO" id="GO:0009307">
    <property type="term" value="P:DNA restriction-modification system"/>
    <property type="evidence" value="ECO:0007669"/>
    <property type="project" value="UniProtKB-KW"/>
</dbReference>
<feature type="active site" evidence="6">
    <location>
        <position position="80"/>
    </location>
</feature>
<evidence type="ECO:0000256" key="3">
    <source>
        <dbReference type="ARBA" id="ARBA00022691"/>
    </source>
</evidence>
<dbReference type="GO" id="GO:0003677">
    <property type="term" value="F:DNA binding"/>
    <property type="evidence" value="ECO:0007669"/>
    <property type="project" value="TreeGrafter"/>
</dbReference>
<sequence>MKAVDLFCGCGGISAGLEMAGFDVLAGVDIEPKYMATFANNFGPEKAHKIDLSKTPPKEFMESIGVYEGELDLLAGGPPCQGFSKNVPRSQRTSESSNNLLIKTYLDYCEALKPKMVLIENVAEMKNGFEQTYTNEIIERLADTGYAVTSVVLNAADYGVPQRRRRAFFMANRLGIQYSSPNATHIPIQSEKEAQLSILPISSHINVWDAIGDLPSLEHGEGDEECEYASAPFSDFQKLMRGRKKKVKNHVARFLQPTQYARLASLKPGQGLKDLPSKLKVKGGYSGAYGRLTKDMVAPTITRWVFHPGSGRWGHPVDIRVLTIREAARIQGFPDDFEFVGSYTDQAGQLGNAVPPLLAQKIAESMRDQLSLSKLASKSIKPSKDSFSSSEGKLKAIA</sequence>
<keyword evidence="4" id="KW-0680">Restriction system</keyword>
<dbReference type="NCBIfam" id="TIGR00675">
    <property type="entry name" value="dcm"/>
    <property type="match status" value="1"/>
</dbReference>
<comment type="catalytic activity">
    <reaction evidence="5 8">
        <text>a 2'-deoxycytidine in DNA + S-adenosyl-L-methionine = a 5-methyl-2'-deoxycytidine in DNA + S-adenosyl-L-homocysteine + H(+)</text>
        <dbReference type="Rhea" id="RHEA:13681"/>
        <dbReference type="Rhea" id="RHEA-COMP:11369"/>
        <dbReference type="Rhea" id="RHEA-COMP:11370"/>
        <dbReference type="ChEBI" id="CHEBI:15378"/>
        <dbReference type="ChEBI" id="CHEBI:57856"/>
        <dbReference type="ChEBI" id="CHEBI:59789"/>
        <dbReference type="ChEBI" id="CHEBI:85452"/>
        <dbReference type="ChEBI" id="CHEBI:85454"/>
        <dbReference type="EC" id="2.1.1.37"/>
    </reaction>
</comment>
<dbReference type="Proteomes" id="UP000595362">
    <property type="component" value="Chromosome"/>
</dbReference>
<keyword evidence="2 6" id="KW-0808">Transferase</keyword>
<name>A0A7T5R3B2_9BACT</name>
<dbReference type="InterPro" id="IPR018117">
    <property type="entry name" value="C5_DNA_meth_AS"/>
</dbReference>
<protein>
    <recommendedName>
        <fullName evidence="8">Cytosine-specific methyltransferase</fullName>
        <ecNumber evidence="8">2.1.1.37</ecNumber>
    </recommendedName>
</protein>
<keyword evidence="1 6" id="KW-0489">Methyltransferase</keyword>
<dbReference type="GO" id="GO:0044027">
    <property type="term" value="P:negative regulation of gene expression via chromosomal CpG island methylation"/>
    <property type="evidence" value="ECO:0007669"/>
    <property type="project" value="TreeGrafter"/>
</dbReference>
<evidence type="ECO:0000256" key="1">
    <source>
        <dbReference type="ARBA" id="ARBA00022603"/>
    </source>
</evidence>
<evidence type="ECO:0000256" key="8">
    <source>
        <dbReference type="RuleBase" id="RU000417"/>
    </source>
</evidence>
<dbReference type="PANTHER" id="PTHR10629">
    <property type="entry name" value="CYTOSINE-SPECIFIC METHYLTRANSFERASE"/>
    <property type="match status" value="1"/>
</dbReference>
<dbReference type="InterPro" id="IPR031303">
    <property type="entry name" value="C5_meth_CS"/>
</dbReference>
<reference evidence="9 10" key="1">
    <citation type="submission" date="2020-07" db="EMBL/GenBank/DDBJ databases">
        <title>Huge and variable diversity of episymbiotic CPR bacteria and DPANN archaea in groundwater ecosystems.</title>
        <authorList>
            <person name="He C.Y."/>
            <person name="Keren R."/>
            <person name="Whittaker M."/>
            <person name="Farag I.F."/>
            <person name="Doudna J."/>
            <person name="Cate J.H.D."/>
            <person name="Banfield J.F."/>
        </authorList>
    </citation>
    <scope>NUCLEOTIDE SEQUENCE [LARGE SCALE GENOMIC DNA]</scope>
    <source>
        <strain evidence="9">NC_groundwater_70_Ag_B-0.1um_54_66</strain>
    </source>
</reference>
<dbReference type="GO" id="GO:0003886">
    <property type="term" value="F:DNA (cytosine-5-)-methyltransferase activity"/>
    <property type="evidence" value="ECO:0007669"/>
    <property type="project" value="UniProtKB-EC"/>
</dbReference>
<dbReference type="Gene3D" id="3.40.50.150">
    <property type="entry name" value="Vaccinia Virus protein VP39"/>
    <property type="match status" value="1"/>
</dbReference>
<dbReference type="EC" id="2.1.1.37" evidence="8"/>
<dbReference type="EMBL" id="CP066681">
    <property type="protein sequence ID" value="QQG36720.1"/>
    <property type="molecule type" value="Genomic_DNA"/>
</dbReference>
<evidence type="ECO:0000313" key="9">
    <source>
        <dbReference type="EMBL" id="QQG36720.1"/>
    </source>
</evidence>
<evidence type="ECO:0000256" key="4">
    <source>
        <dbReference type="ARBA" id="ARBA00022747"/>
    </source>
</evidence>
<dbReference type="AlphaFoldDB" id="A0A7T5R3B2"/>
<gene>
    <name evidence="9" type="ORF">HYS17_02795</name>
</gene>
<organism evidence="9 10">
    <name type="scientific">Micavibrio aeruginosavorus</name>
    <dbReference type="NCBI Taxonomy" id="349221"/>
    <lineage>
        <taxon>Bacteria</taxon>
        <taxon>Pseudomonadati</taxon>
        <taxon>Bdellovibrionota</taxon>
        <taxon>Bdellovibrionia</taxon>
        <taxon>Bdellovibrionales</taxon>
        <taxon>Pseudobdellovibrionaceae</taxon>
        <taxon>Micavibrio</taxon>
    </lineage>
</organism>
<comment type="similarity">
    <text evidence="6 7">Belongs to the class I-like SAM-binding methyltransferase superfamily. C5-methyltransferase family.</text>
</comment>
<dbReference type="PROSITE" id="PS51679">
    <property type="entry name" value="SAM_MT_C5"/>
    <property type="match status" value="1"/>
</dbReference>
<dbReference type="InterPro" id="IPR029063">
    <property type="entry name" value="SAM-dependent_MTases_sf"/>
</dbReference>
<evidence type="ECO:0000256" key="2">
    <source>
        <dbReference type="ARBA" id="ARBA00022679"/>
    </source>
</evidence>
<accession>A0A7T5R3B2</accession>
<dbReference type="PROSITE" id="PS00095">
    <property type="entry name" value="C5_MTASE_2"/>
    <property type="match status" value="1"/>
</dbReference>
<dbReference type="Gene3D" id="3.90.120.10">
    <property type="entry name" value="DNA Methylase, subunit A, domain 2"/>
    <property type="match status" value="1"/>
</dbReference>
<dbReference type="GO" id="GO:0032259">
    <property type="term" value="P:methylation"/>
    <property type="evidence" value="ECO:0007669"/>
    <property type="project" value="UniProtKB-KW"/>
</dbReference>
<evidence type="ECO:0000256" key="5">
    <source>
        <dbReference type="ARBA" id="ARBA00047422"/>
    </source>
</evidence>
<proteinExistence type="inferred from homology"/>
<keyword evidence="3 6" id="KW-0949">S-adenosyl-L-methionine</keyword>
<dbReference type="PRINTS" id="PR00105">
    <property type="entry name" value="C5METTRFRASE"/>
</dbReference>
<dbReference type="PROSITE" id="PS00094">
    <property type="entry name" value="C5_MTASE_1"/>
    <property type="match status" value="1"/>
</dbReference>
<evidence type="ECO:0000256" key="7">
    <source>
        <dbReference type="RuleBase" id="RU000416"/>
    </source>
</evidence>
<evidence type="ECO:0000256" key="6">
    <source>
        <dbReference type="PROSITE-ProRule" id="PRU01016"/>
    </source>
</evidence>
<dbReference type="PANTHER" id="PTHR10629:SF52">
    <property type="entry name" value="DNA (CYTOSINE-5)-METHYLTRANSFERASE 1"/>
    <property type="match status" value="1"/>
</dbReference>
<evidence type="ECO:0000313" key="10">
    <source>
        <dbReference type="Proteomes" id="UP000595362"/>
    </source>
</evidence>
<dbReference type="InterPro" id="IPR050390">
    <property type="entry name" value="C5-Methyltransferase"/>
</dbReference>
<dbReference type="InterPro" id="IPR001525">
    <property type="entry name" value="C5_MeTfrase"/>
</dbReference>
<dbReference type="SUPFAM" id="SSF53335">
    <property type="entry name" value="S-adenosyl-L-methionine-dependent methyltransferases"/>
    <property type="match status" value="1"/>
</dbReference>
<dbReference type="Pfam" id="PF00145">
    <property type="entry name" value="DNA_methylase"/>
    <property type="match status" value="1"/>
</dbReference>